<dbReference type="Gene3D" id="3.40.190.10">
    <property type="entry name" value="Periplasmic binding protein-like II"/>
    <property type="match status" value="2"/>
</dbReference>
<protein>
    <submittedName>
        <fullName evidence="6">ABC transporter substrate-binding protein</fullName>
    </submittedName>
</protein>
<evidence type="ECO:0000313" key="7">
    <source>
        <dbReference type="Proteomes" id="UP000019438"/>
    </source>
</evidence>
<dbReference type="Proteomes" id="UP000019438">
    <property type="component" value="Chromosome"/>
</dbReference>
<reference evidence="7" key="1">
    <citation type="submission" date="2012-06" db="EMBL/GenBank/DDBJ databases">
        <title>Genome analysis of multiple Granulibacter bethesdensis isolates demonstrates substantial genome diversity.</title>
        <authorList>
            <person name="Greenberg D.E."/>
            <person name="Porcella S.F."/>
            <person name="Zarember K."/>
            <person name="Zelazny A.M."/>
            <person name="Bruno D."/>
            <person name="Martens C."/>
            <person name="Barbian K.D."/>
            <person name="Jaske E."/>
            <person name="Holland S.M."/>
        </authorList>
    </citation>
    <scope>NUCLEOTIDE SEQUENCE [LARGE SCALE GENOMIC DNA]</scope>
    <source>
        <strain evidence="7">CGDNIH3</strain>
    </source>
</reference>
<name>A0AAN0RG53_9PROT</name>
<dbReference type="KEGG" id="gbc:GbCGDNIH3_2300"/>
<keyword evidence="2" id="KW-0813">Transport</keyword>
<dbReference type="PANTHER" id="PTHR30024:SF43">
    <property type="entry name" value="BLL4572 PROTEIN"/>
    <property type="match status" value="1"/>
</dbReference>
<keyword evidence="3" id="KW-1003">Cell membrane</keyword>
<dbReference type="InterPro" id="IPR044527">
    <property type="entry name" value="NrtA/CpmA_ABC-bd_dom"/>
</dbReference>
<dbReference type="CDD" id="cd13553">
    <property type="entry name" value="PBP2_NrtA_CpmA_like"/>
    <property type="match status" value="1"/>
</dbReference>
<gene>
    <name evidence="6" type="ORF">GbCGDNIH3_2300</name>
</gene>
<evidence type="ECO:0000256" key="4">
    <source>
        <dbReference type="ARBA" id="ARBA00022519"/>
    </source>
</evidence>
<dbReference type="SUPFAM" id="SSF53850">
    <property type="entry name" value="Periplasmic binding protein-like II"/>
    <property type="match status" value="1"/>
</dbReference>
<evidence type="ECO:0000256" key="1">
    <source>
        <dbReference type="ARBA" id="ARBA00004308"/>
    </source>
</evidence>
<keyword evidence="4" id="KW-0997">Cell inner membrane</keyword>
<dbReference type="Pfam" id="PF13379">
    <property type="entry name" value="NMT1_2"/>
    <property type="match status" value="1"/>
</dbReference>
<evidence type="ECO:0000256" key="2">
    <source>
        <dbReference type="ARBA" id="ARBA00022448"/>
    </source>
</evidence>
<organism evidence="6 7">
    <name type="scientific">Granulibacter bethesdensis</name>
    <dbReference type="NCBI Taxonomy" id="364410"/>
    <lineage>
        <taxon>Bacteria</taxon>
        <taxon>Pseudomonadati</taxon>
        <taxon>Pseudomonadota</taxon>
        <taxon>Alphaproteobacteria</taxon>
        <taxon>Acetobacterales</taxon>
        <taxon>Acetobacteraceae</taxon>
        <taxon>Granulibacter</taxon>
    </lineage>
</organism>
<dbReference type="PANTHER" id="PTHR30024">
    <property type="entry name" value="ALIPHATIC SULFONATES-BINDING PROTEIN-RELATED"/>
    <property type="match status" value="1"/>
</dbReference>
<sequence>MSWAGCVSKFSKPCARLCGVIDGMSAMDNEFFSRRDALRLAGLFTAAGALPLLRARKAMAQPGPDAPLRIGYLPITDSTPLLVAHGQGFFEAEGIRAEKPVMLRSWSQVIEAFLSGQVDMVHLLSPMTIWARFGSRAPLKVVAWNHLDGSGLTVQPGINSVKELGGQTVAVPFWYSIHNVVLGTLLKANGLKPVIARNGKAPAADEVALVVMAPSDMLPALAARRIAGYIVAEPFNAAAEAQNIGKVLRFTGDVWRDHACCVVAMHEEDLTRRPEWSQKAVTAVVKAQAWIRDHRAETAQLISRENPNRYTPHPAAVLAKVLAPSETAHADYVASGAIRHADWTNRRIDFQPYPFPSYTEELVRRLQDTLVEGDRGFLTALDPVAATRELVDDRFVRHAIAAAGGPGVFGISDSFTRTETIAA</sequence>
<accession>A0AAN0RG53</accession>
<evidence type="ECO:0000256" key="5">
    <source>
        <dbReference type="ARBA" id="ARBA00023136"/>
    </source>
</evidence>
<evidence type="ECO:0000256" key="3">
    <source>
        <dbReference type="ARBA" id="ARBA00022475"/>
    </source>
</evidence>
<keyword evidence="5" id="KW-0472">Membrane</keyword>
<dbReference type="AlphaFoldDB" id="A0AAN0RG53"/>
<proteinExistence type="predicted"/>
<dbReference type="EMBL" id="CP003181">
    <property type="protein sequence ID" value="AHJ64204.1"/>
    <property type="molecule type" value="Genomic_DNA"/>
</dbReference>
<dbReference type="KEGG" id="gbh:GbCGDNIH2_2300"/>
<evidence type="ECO:0000313" key="6">
    <source>
        <dbReference type="EMBL" id="AHJ64204.1"/>
    </source>
</evidence>
<dbReference type="GO" id="GO:0012505">
    <property type="term" value="C:endomembrane system"/>
    <property type="evidence" value="ECO:0007669"/>
    <property type="project" value="UniProtKB-SubCell"/>
</dbReference>
<comment type="subcellular location">
    <subcellularLocation>
        <location evidence="1">Endomembrane system</location>
    </subcellularLocation>
</comment>